<dbReference type="Proteomes" id="UP000750711">
    <property type="component" value="Unassembled WGS sequence"/>
</dbReference>
<dbReference type="GO" id="GO:0003755">
    <property type="term" value="F:peptidyl-prolyl cis-trans isomerase activity"/>
    <property type="evidence" value="ECO:0007669"/>
    <property type="project" value="InterPro"/>
</dbReference>
<dbReference type="SUPFAM" id="SSF54534">
    <property type="entry name" value="FKBP-like"/>
    <property type="match status" value="1"/>
</dbReference>
<protein>
    <submittedName>
        <fullName evidence="1">Uncharacterized protein</fullName>
    </submittedName>
</protein>
<sequence>MHNTSMQSIMHDTGVLAITLERGDGVTKPQPGDIVEIEYTGWLYDRKQHENYFKGQHDRAYGEK</sequence>
<evidence type="ECO:0000313" key="2">
    <source>
        <dbReference type="Proteomes" id="UP000750711"/>
    </source>
</evidence>
<gene>
    <name evidence="1" type="ORF">GP486_002561</name>
</gene>
<organism evidence="1 2">
    <name type="scientific">Trichoglossum hirsutum</name>
    <dbReference type="NCBI Taxonomy" id="265104"/>
    <lineage>
        <taxon>Eukaryota</taxon>
        <taxon>Fungi</taxon>
        <taxon>Dikarya</taxon>
        <taxon>Ascomycota</taxon>
        <taxon>Pezizomycotina</taxon>
        <taxon>Geoglossomycetes</taxon>
        <taxon>Geoglossales</taxon>
        <taxon>Geoglossaceae</taxon>
        <taxon>Trichoglossum</taxon>
    </lineage>
</organism>
<comment type="caution">
    <text evidence="1">The sequence shown here is derived from an EMBL/GenBank/DDBJ whole genome shotgun (WGS) entry which is preliminary data.</text>
</comment>
<reference evidence="1" key="1">
    <citation type="submission" date="2021-03" db="EMBL/GenBank/DDBJ databases">
        <title>Comparative genomics and phylogenomic investigation of the class Geoglossomycetes provide insights into ecological specialization and systematics.</title>
        <authorList>
            <person name="Melie T."/>
            <person name="Pirro S."/>
            <person name="Miller A.N."/>
            <person name="Quandt A."/>
        </authorList>
    </citation>
    <scope>NUCLEOTIDE SEQUENCE</scope>
    <source>
        <strain evidence="1">CAQ_001_2017</strain>
    </source>
</reference>
<keyword evidence="2" id="KW-1185">Reference proteome</keyword>
<dbReference type="AlphaFoldDB" id="A0A9P8LEV1"/>
<accession>A0A9P8LEV1</accession>
<evidence type="ECO:0000313" key="1">
    <source>
        <dbReference type="EMBL" id="KAH0562810.1"/>
    </source>
</evidence>
<name>A0A9P8LEV1_9PEZI</name>
<dbReference type="Gene3D" id="3.10.50.40">
    <property type="match status" value="1"/>
</dbReference>
<dbReference type="InterPro" id="IPR046357">
    <property type="entry name" value="PPIase_dom_sf"/>
</dbReference>
<dbReference type="EMBL" id="JAGHQM010000292">
    <property type="protein sequence ID" value="KAH0562810.1"/>
    <property type="molecule type" value="Genomic_DNA"/>
</dbReference>
<proteinExistence type="predicted"/>